<dbReference type="Proteomes" id="UP001165740">
    <property type="component" value="Chromosome 4"/>
</dbReference>
<feature type="compositionally biased region" description="Polar residues" evidence="1">
    <location>
        <begin position="420"/>
        <end position="430"/>
    </location>
</feature>
<feature type="compositionally biased region" description="Polar residues" evidence="1">
    <location>
        <begin position="369"/>
        <end position="379"/>
    </location>
</feature>
<protein>
    <submittedName>
        <fullName evidence="3">Titin homolog isoform X1</fullName>
    </submittedName>
</protein>
<dbReference type="OrthoDB" id="608866at2759"/>
<evidence type="ECO:0000313" key="2">
    <source>
        <dbReference type="Proteomes" id="UP001165740"/>
    </source>
</evidence>
<organism evidence="2 3">
    <name type="scientific">Biomphalaria glabrata</name>
    <name type="common">Bloodfluke planorb</name>
    <name type="synonym">Freshwater snail</name>
    <dbReference type="NCBI Taxonomy" id="6526"/>
    <lineage>
        <taxon>Eukaryota</taxon>
        <taxon>Metazoa</taxon>
        <taxon>Spiralia</taxon>
        <taxon>Lophotrochozoa</taxon>
        <taxon>Mollusca</taxon>
        <taxon>Gastropoda</taxon>
        <taxon>Heterobranchia</taxon>
        <taxon>Euthyneura</taxon>
        <taxon>Panpulmonata</taxon>
        <taxon>Hygrophila</taxon>
        <taxon>Lymnaeoidea</taxon>
        <taxon>Planorbidae</taxon>
        <taxon>Biomphalaria</taxon>
    </lineage>
</organism>
<proteinExistence type="predicted"/>
<dbReference type="GeneID" id="106063910"/>
<feature type="region of interest" description="Disordered" evidence="1">
    <location>
        <begin position="853"/>
        <end position="872"/>
    </location>
</feature>
<dbReference type="OMA" id="ATHSAIC"/>
<accession>A0A9W3A1N7</accession>
<feature type="compositionally biased region" description="Low complexity" evidence="1">
    <location>
        <begin position="505"/>
        <end position="520"/>
    </location>
</feature>
<gene>
    <name evidence="3" type="primary">LOC106063910</name>
</gene>
<feature type="compositionally biased region" description="Polar residues" evidence="1">
    <location>
        <begin position="521"/>
        <end position="531"/>
    </location>
</feature>
<feature type="region of interest" description="Disordered" evidence="1">
    <location>
        <begin position="334"/>
        <end position="549"/>
    </location>
</feature>
<dbReference type="AlphaFoldDB" id="A0A9W3A1N7"/>
<keyword evidence="2" id="KW-1185">Reference proteome</keyword>
<feature type="region of interest" description="Disordered" evidence="1">
    <location>
        <begin position="653"/>
        <end position="690"/>
    </location>
</feature>
<feature type="compositionally biased region" description="Polar residues" evidence="1">
    <location>
        <begin position="464"/>
        <end position="480"/>
    </location>
</feature>
<name>A0A9W3A1N7_BIOGL</name>
<feature type="compositionally biased region" description="Polar residues" evidence="1">
    <location>
        <begin position="438"/>
        <end position="454"/>
    </location>
</feature>
<evidence type="ECO:0000313" key="3">
    <source>
        <dbReference type="RefSeq" id="XP_055881236.1"/>
    </source>
</evidence>
<feature type="compositionally biased region" description="Polar residues" evidence="1">
    <location>
        <begin position="490"/>
        <end position="504"/>
    </location>
</feature>
<evidence type="ECO:0000256" key="1">
    <source>
        <dbReference type="SAM" id="MobiDB-lite"/>
    </source>
</evidence>
<dbReference type="RefSeq" id="XP_055881236.1">
    <property type="nucleotide sequence ID" value="XM_056025261.1"/>
</dbReference>
<reference evidence="3" key="1">
    <citation type="submission" date="2025-08" db="UniProtKB">
        <authorList>
            <consortium name="RefSeq"/>
        </authorList>
    </citation>
    <scope>IDENTIFICATION</scope>
</reference>
<sequence>MFQLPLAQDMKQDFNDISLRQQKNIKNSNDQFQAACSSFTAQNVAIDQHHHQAAIHARNLWPGPFGICDSTSSMMESRGTQSYVTVETDMSSSLRDRMSHEIRLGNSIQSLSNVSLQMSRPSVQAHFPQHLSRPCLQENIAQQISLPSTQAKISQHMSMPHEKGHILKQMPWAHLHSKTSHQMSLPPASSNILRQMLFPNGQTRVSEHGSVPPVQPNFSAHMSMPPIQSNLSAHMSMPQVQSKFSAHMSMPPIQSNLSAHMSMPPIQSNLSAHMSKPPVQSNLSAHMSMPPVQSNLSANMSMSPVQSNLSQQRSVLPVQTNLSQQMSVPPVQENFSQQSSVPSVQANIPQKRSVPSVEANIPQKRSVLPVQTNIQQKRSVPSVEANIPQKRSVPPVQGNIPKKRSVPPVQANIPKKRSVPSVQTNIQQKRSVPPVQANIPQKRSVPSVQTNIPQKRSVPPVQANIPQKRSVPSVQANIPQKRSVPHVQANIPQQRSVPSVQANIPQKRSVPPVQSQSSQKETLQSKLTSKLTEPPVKRKKHSKPNTPVTSLTFESVLPLVSQQKKVIQSKKNSYLDMVWKTMLKDWFGHTDDSIKANKKFLLGFSESRMTKMIHEIQVSASTGAKETQLKITEPTFQMAVPPAHANVSQQLKMPSIQKNNSQQISVPPSQPKMSNNETSSTSQAVKTSQQASVQALLQHVTKPGQASLNLHQHLTFQHSPEKVTGKINAKPSNFISQSAHSNTVLTHTGQRSSLYLAHQRSDNEGLTLTYTSDLNMILQNKFEEVLLYGDKCSFHHPNRSDQIKDPYSSSSIPQTSECQLVRGSMNGGLTVSNSQQTKVPQFDQISSTFDAKVKRPNSCTDDTDSAYSSTSPSINEEIDWQKIFDGLTSHSYNVVNNYLDTSIDLKVFETFDQ</sequence>
<feature type="compositionally biased region" description="Polar residues" evidence="1">
    <location>
        <begin position="334"/>
        <end position="350"/>
    </location>
</feature>